<accession>A0ABD3N0B6</accession>
<dbReference type="Proteomes" id="UP001530293">
    <property type="component" value="Unassembled WGS sequence"/>
</dbReference>
<comment type="caution">
    <text evidence="2">The sequence shown here is derived from an EMBL/GenBank/DDBJ whole genome shotgun (WGS) entry which is preliminary data.</text>
</comment>
<dbReference type="Gene3D" id="3.30.450.70">
    <property type="match status" value="1"/>
</dbReference>
<reference evidence="2 3" key="1">
    <citation type="submission" date="2024-10" db="EMBL/GenBank/DDBJ databases">
        <title>Updated reference genomes for cyclostephanoid diatoms.</title>
        <authorList>
            <person name="Roberts W.R."/>
            <person name="Alverson A.J."/>
        </authorList>
    </citation>
    <scope>NUCLEOTIDE SEQUENCE [LARGE SCALE GENOMIC DNA]</scope>
    <source>
        <strain evidence="2 3">AJA232-27</strain>
    </source>
</reference>
<organism evidence="2 3">
    <name type="scientific">Discostella pseudostelligera</name>
    <dbReference type="NCBI Taxonomy" id="259834"/>
    <lineage>
        <taxon>Eukaryota</taxon>
        <taxon>Sar</taxon>
        <taxon>Stramenopiles</taxon>
        <taxon>Ochrophyta</taxon>
        <taxon>Bacillariophyta</taxon>
        <taxon>Coscinodiscophyceae</taxon>
        <taxon>Thalassiosirophycidae</taxon>
        <taxon>Stephanodiscales</taxon>
        <taxon>Stephanodiscaceae</taxon>
        <taxon>Discostella</taxon>
    </lineage>
</organism>
<dbReference type="InterPro" id="IPR006722">
    <property type="entry name" value="Sedlin"/>
</dbReference>
<evidence type="ECO:0008006" key="4">
    <source>
        <dbReference type="Google" id="ProtNLM"/>
    </source>
</evidence>
<evidence type="ECO:0000313" key="2">
    <source>
        <dbReference type="EMBL" id="KAL3769579.1"/>
    </source>
</evidence>
<evidence type="ECO:0000313" key="3">
    <source>
        <dbReference type="Proteomes" id="UP001530293"/>
    </source>
</evidence>
<sequence>MSLAALAVISRHGTPLYLHDYASNNDPHHLLKFDDDDKDIDDIMLFGDDDDDDNDNEHGAGITTKSTSAKQRQEWPCRLKYQFILHSACERLQEILEENMGKAPPSGGTMGIMDACWVGFVCSSGNLRAYGYVTTNMRYITLVEDSIENVQVLKSRDSELCVLMSNIHRLYTESLLNPFSSIDSSKISSKRFDSRVTSLVQQYNGR</sequence>
<evidence type="ECO:0000256" key="1">
    <source>
        <dbReference type="SAM" id="MobiDB-lite"/>
    </source>
</evidence>
<dbReference type="InterPro" id="IPR011012">
    <property type="entry name" value="Longin-like_dom_sf"/>
</dbReference>
<dbReference type="Pfam" id="PF04628">
    <property type="entry name" value="Sedlin_N"/>
    <property type="match status" value="1"/>
</dbReference>
<proteinExistence type="predicted"/>
<dbReference type="SUPFAM" id="SSF64356">
    <property type="entry name" value="SNARE-like"/>
    <property type="match status" value="1"/>
</dbReference>
<gene>
    <name evidence="2" type="ORF">ACHAWU_005531</name>
</gene>
<protein>
    <recommendedName>
        <fullName evidence="4">Trafficking protein particle complex subunit</fullName>
    </recommendedName>
</protein>
<name>A0ABD3N0B6_9STRA</name>
<keyword evidence="3" id="KW-1185">Reference proteome</keyword>
<dbReference type="EMBL" id="JALLBG020000054">
    <property type="protein sequence ID" value="KAL3769579.1"/>
    <property type="molecule type" value="Genomic_DNA"/>
</dbReference>
<dbReference type="PANTHER" id="PTHR12403">
    <property type="entry name" value="TRAFFICKING PROTEIN PARTICLE COMPLEX SUBUNIT 2"/>
    <property type="match status" value="1"/>
</dbReference>
<dbReference type="AlphaFoldDB" id="A0ABD3N0B6"/>
<feature type="region of interest" description="Disordered" evidence="1">
    <location>
        <begin position="48"/>
        <end position="67"/>
    </location>
</feature>